<keyword evidence="4 6" id="KW-1133">Transmembrane helix</keyword>
<evidence type="ECO:0000313" key="10">
    <source>
        <dbReference type="Proteomes" id="UP000035579"/>
    </source>
</evidence>
<dbReference type="EMBL" id="CP011509">
    <property type="protein sequence ID" value="AKJ04762.1"/>
    <property type="molecule type" value="Genomic_DNA"/>
</dbReference>
<protein>
    <submittedName>
        <fullName evidence="8">MDR-type permease</fullName>
    </submittedName>
    <submittedName>
        <fullName evidence="9">UMF1 family MFS transporter</fullName>
    </submittedName>
</protein>
<feature type="domain" description="Major facilitator superfamily (MFS) profile" evidence="7">
    <location>
        <begin position="254"/>
        <end position="443"/>
    </location>
</feature>
<feature type="transmembrane region" description="Helical" evidence="6">
    <location>
        <begin position="378"/>
        <end position="403"/>
    </location>
</feature>
<evidence type="ECO:0000256" key="4">
    <source>
        <dbReference type="ARBA" id="ARBA00022989"/>
    </source>
</evidence>
<dbReference type="KEGG" id="age:AA314_06388"/>
<dbReference type="AlphaFoldDB" id="A0AAC8QBP2"/>
<dbReference type="InterPro" id="IPR020846">
    <property type="entry name" value="MFS_dom"/>
</dbReference>
<accession>A0AAC8QBP2</accession>
<dbReference type="Gene3D" id="1.20.1250.20">
    <property type="entry name" value="MFS general substrate transporter like domains"/>
    <property type="match status" value="2"/>
</dbReference>
<evidence type="ECO:0000256" key="5">
    <source>
        <dbReference type="ARBA" id="ARBA00023136"/>
    </source>
</evidence>
<feature type="transmembrane region" description="Helical" evidence="6">
    <location>
        <begin position="197"/>
        <end position="215"/>
    </location>
</feature>
<dbReference type="GO" id="GO:0012505">
    <property type="term" value="C:endomembrane system"/>
    <property type="evidence" value="ECO:0007669"/>
    <property type="project" value="UniProtKB-SubCell"/>
</dbReference>
<dbReference type="Pfam" id="PF11700">
    <property type="entry name" value="ATG22"/>
    <property type="match status" value="1"/>
</dbReference>
<evidence type="ECO:0000256" key="1">
    <source>
        <dbReference type="ARBA" id="ARBA00004127"/>
    </source>
</evidence>
<feature type="transmembrane region" description="Helical" evidence="6">
    <location>
        <begin position="256"/>
        <end position="278"/>
    </location>
</feature>
<dbReference type="InterPro" id="IPR036259">
    <property type="entry name" value="MFS_trans_sf"/>
</dbReference>
<feature type="transmembrane region" description="Helical" evidence="6">
    <location>
        <begin position="409"/>
        <end position="428"/>
    </location>
</feature>
<dbReference type="Proteomes" id="UP000035579">
    <property type="component" value="Chromosome"/>
</dbReference>
<comment type="subcellular location">
    <subcellularLocation>
        <location evidence="1">Endomembrane system</location>
        <topology evidence="1">Multi-pass membrane protein</topology>
    </subcellularLocation>
</comment>
<feature type="transmembrane region" description="Helical" evidence="6">
    <location>
        <begin position="290"/>
        <end position="313"/>
    </location>
</feature>
<evidence type="ECO:0000256" key="2">
    <source>
        <dbReference type="ARBA" id="ARBA00022448"/>
    </source>
</evidence>
<organism evidence="8 10">
    <name type="scientific">Archangium gephyra</name>
    <dbReference type="NCBI Taxonomy" id="48"/>
    <lineage>
        <taxon>Bacteria</taxon>
        <taxon>Pseudomonadati</taxon>
        <taxon>Myxococcota</taxon>
        <taxon>Myxococcia</taxon>
        <taxon>Myxococcales</taxon>
        <taxon>Cystobacterineae</taxon>
        <taxon>Archangiaceae</taxon>
        <taxon>Archangium</taxon>
    </lineage>
</organism>
<keyword evidence="2" id="KW-0813">Transport</keyword>
<feature type="transmembrane region" description="Helical" evidence="6">
    <location>
        <begin position="66"/>
        <end position="88"/>
    </location>
</feature>
<evidence type="ECO:0000313" key="11">
    <source>
        <dbReference type="Proteomes" id="UP000256345"/>
    </source>
</evidence>
<dbReference type="Proteomes" id="UP000256345">
    <property type="component" value="Unassembled WGS sequence"/>
</dbReference>
<gene>
    <name evidence="8" type="ORF">AA314_06388</name>
    <name evidence="9" type="ORF">ATI61_101163</name>
</gene>
<evidence type="ECO:0000313" key="9">
    <source>
        <dbReference type="EMBL" id="REG37185.1"/>
    </source>
</evidence>
<evidence type="ECO:0000256" key="6">
    <source>
        <dbReference type="SAM" id="Phobius"/>
    </source>
</evidence>
<keyword evidence="5 6" id="KW-0472">Membrane</keyword>
<dbReference type="PROSITE" id="PS50850">
    <property type="entry name" value="MFS"/>
    <property type="match status" value="1"/>
</dbReference>
<dbReference type="GO" id="GO:0022857">
    <property type="term" value="F:transmembrane transporter activity"/>
    <property type="evidence" value="ECO:0007669"/>
    <property type="project" value="InterPro"/>
</dbReference>
<evidence type="ECO:0000256" key="3">
    <source>
        <dbReference type="ARBA" id="ARBA00022692"/>
    </source>
</evidence>
<feature type="transmembrane region" description="Helical" evidence="6">
    <location>
        <begin position="119"/>
        <end position="143"/>
    </location>
</feature>
<dbReference type="SUPFAM" id="SSF103473">
    <property type="entry name" value="MFS general substrate transporter"/>
    <property type="match status" value="1"/>
</dbReference>
<evidence type="ECO:0000313" key="8">
    <source>
        <dbReference type="EMBL" id="AKJ04762.1"/>
    </source>
</evidence>
<keyword evidence="3 6" id="KW-0812">Transmembrane</keyword>
<dbReference type="InterPro" id="IPR024671">
    <property type="entry name" value="Atg22-like"/>
</dbReference>
<feature type="transmembrane region" description="Helical" evidence="6">
    <location>
        <begin position="320"/>
        <end position="338"/>
    </location>
</feature>
<dbReference type="PANTHER" id="PTHR23519">
    <property type="entry name" value="AUTOPHAGY-RELATED PROTEIN 22"/>
    <property type="match status" value="1"/>
</dbReference>
<reference evidence="9 11" key="2">
    <citation type="submission" date="2018-08" db="EMBL/GenBank/DDBJ databases">
        <title>Genomic Encyclopedia of Archaeal and Bacterial Type Strains, Phase II (KMG-II): from individual species to whole genera.</title>
        <authorList>
            <person name="Goeker M."/>
        </authorList>
    </citation>
    <scope>NUCLEOTIDE SEQUENCE [LARGE SCALE GENOMIC DNA]</scope>
    <source>
        <strain evidence="9 11">DSM 2261</strain>
    </source>
</reference>
<dbReference type="InterPro" id="IPR050495">
    <property type="entry name" value="ATG22/LtaA_families"/>
</dbReference>
<feature type="transmembrane region" description="Helical" evidence="6">
    <location>
        <begin position="344"/>
        <end position="366"/>
    </location>
</feature>
<reference evidence="8 10" key="1">
    <citation type="submission" date="2015-05" db="EMBL/GenBank/DDBJ databases">
        <title>Genome assembly of Archangium gephyra DSM 2261.</title>
        <authorList>
            <person name="Sharma G."/>
            <person name="Subramanian S."/>
        </authorList>
    </citation>
    <scope>NUCLEOTIDE SEQUENCE [LARGE SCALE GENOMIC DNA]</scope>
    <source>
        <strain evidence="8 10">DSM 2261</strain>
    </source>
</reference>
<sequence>MPHTRATPGWLARLGLHRPEPRAWVMYDWAISSVFAVIMSAVFPIYFVKVAGADLPESRATQYWSIANAVGSTVLAVLSPILGALADFAALKKRSMALCMTLGASATAAMFLIQRGDVWLASVLFVFALCGASGSMTFYLSLLPHVARDRAVDRVSAAGYAFGNVGGGLMLAVSLAWIQRPELFGSRTDDSTLPARLSFVGVAVWWVLFSLPTFLRIPEPPRLSGTEGHVGSNPVRAAFTRLGDTLRALRGYRQAALMLLAFMSYNAGSLTIVKMAAAYGTELGIGQGDLIAAVLLVYVVGIPFTLLFGMFAGRMGAKRSIFVGLLIYTGISLLGYVMKTAAHFYMLAILVGMVSGGTLALSRSLFSSMIPRNKSAEFFGFFGMCEKLSGIFGPLFFALAIGVTGSSRWAILSVSVFFGVGAVLLARVDVKAAHSASPASQGP</sequence>
<name>A0AAC8QBP2_9BACT</name>
<feature type="transmembrane region" description="Helical" evidence="6">
    <location>
        <begin position="155"/>
        <end position="177"/>
    </location>
</feature>
<dbReference type="PANTHER" id="PTHR23519:SF1">
    <property type="entry name" value="AUTOPHAGY-RELATED PROTEIN 22"/>
    <property type="match status" value="1"/>
</dbReference>
<dbReference type="EMBL" id="QUMU01000001">
    <property type="protein sequence ID" value="REG37185.1"/>
    <property type="molecule type" value="Genomic_DNA"/>
</dbReference>
<proteinExistence type="predicted"/>
<keyword evidence="11" id="KW-1185">Reference proteome</keyword>
<evidence type="ECO:0000259" key="7">
    <source>
        <dbReference type="PROSITE" id="PS50850"/>
    </source>
</evidence>
<feature type="transmembrane region" description="Helical" evidence="6">
    <location>
        <begin position="23"/>
        <end position="46"/>
    </location>
</feature>